<gene>
    <name evidence="2" type="ORF">BS50DRAFT_371901</name>
</gene>
<feature type="region of interest" description="Disordered" evidence="1">
    <location>
        <begin position="20"/>
        <end position="44"/>
    </location>
</feature>
<evidence type="ECO:0000313" key="2">
    <source>
        <dbReference type="EMBL" id="PSN66700.1"/>
    </source>
</evidence>
<dbReference type="AlphaFoldDB" id="A0A2T2NMU0"/>
<sequence>MLLLPTGWYWAAMGKGSGLRKKREDSKGGMCEALPSQGRQPRGASVVQRRLWPHTRHDFISTTASSAGYSQVVGGSAGFCPSAGLDSRESRVAFARYRGRRLQRLLPTFARCTACTAAQKGEVSMSIQQRRLAVGDAQAASRADAGGQAGRVSRTCGRVDVWAGGRACGRAGVLGVSPRRAQDGARDTSVLTLFLTVGCL</sequence>
<reference evidence="2 3" key="1">
    <citation type="journal article" date="2018" name="Front. Microbiol.">
        <title>Genome-Wide Analysis of Corynespora cassiicola Leaf Fall Disease Putative Effectors.</title>
        <authorList>
            <person name="Lopez D."/>
            <person name="Ribeiro S."/>
            <person name="Label P."/>
            <person name="Fumanal B."/>
            <person name="Venisse J.S."/>
            <person name="Kohler A."/>
            <person name="de Oliveira R.R."/>
            <person name="Labutti K."/>
            <person name="Lipzen A."/>
            <person name="Lail K."/>
            <person name="Bauer D."/>
            <person name="Ohm R.A."/>
            <person name="Barry K.W."/>
            <person name="Spatafora J."/>
            <person name="Grigoriev I.V."/>
            <person name="Martin F.M."/>
            <person name="Pujade-Renaud V."/>
        </authorList>
    </citation>
    <scope>NUCLEOTIDE SEQUENCE [LARGE SCALE GENOMIC DNA]</scope>
    <source>
        <strain evidence="2 3">Philippines</strain>
    </source>
</reference>
<organism evidence="2 3">
    <name type="scientific">Corynespora cassiicola Philippines</name>
    <dbReference type="NCBI Taxonomy" id="1448308"/>
    <lineage>
        <taxon>Eukaryota</taxon>
        <taxon>Fungi</taxon>
        <taxon>Dikarya</taxon>
        <taxon>Ascomycota</taxon>
        <taxon>Pezizomycotina</taxon>
        <taxon>Dothideomycetes</taxon>
        <taxon>Pleosporomycetidae</taxon>
        <taxon>Pleosporales</taxon>
        <taxon>Corynesporascaceae</taxon>
        <taxon>Corynespora</taxon>
    </lineage>
</organism>
<protein>
    <submittedName>
        <fullName evidence="2">Uncharacterized protein</fullName>
    </submittedName>
</protein>
<accession>A0A2T2NMU0</accession>
<keyword evidence="3" id="KW-1185">Reference proteome</keyword>
<dbReference type="Proteomes" id="UP000240883">
    <property type="component" value="Unassembled WGS sequence"/>
</dbReference>
<evidence type="ECO:0000313" key="3">
    <source>
        <dbReference type="Proteomes" id="UP000240883"/>
    </source>
</evidence>
<evidence type="ECO:0000256" key="1">
    <source>
        <dbReference type="SAM" id="MobiDB-lite"/>
    </source>
</evidence>
<dbReference type="EMBL" id="KZ678135">
    <property type="protein sequence ID" value="PSN66700.1"/>
    <property type="molecule type" value="Genomic_DNA"/>
</dbReference>
<proteinExistence type="predicted"/>
<name>A0A2T2NMU0_CORCC</name>